<keyword evidence="9 15" id="KW-0227">DNA damage</keyword>
<evidence type="ECO:0000256" key="5">
    <source>
        <dbReference type="ARBA" id="ARBA00022679"/>
    </source>
</evidence>
<dbReference type="InterPro" id="IPR053848">
    <property type="entry name" value="IMS_HHH_1"/>
</dbReference>
<keyword evidence="18" id="KW-1185">Reference proteome</keyword>
<evidence type="ECO:0000256" key="3">
    <source>
        <dbReference type="ARBA" id="ARBA00022457"/>
    </source>
</evidence>
<comment type="catalytic activity">
    <reaction evidence="14 15">
        <text>DNA(n) + a 2'-deoxyribonucleoside 5'-triphosphate = DNA(n+1) + diphosphate</text>
        <dbReference type="Rhea" id="RHEA:22508"/>
        <dbReference type="Rhea" id="RHEA-COMP:17339"/>
        <dbReference type="Rhea" id="RHEA-COMP:17340"/>
        <dbReference type="ChEBI" id="CHEBI:33019"/>
        <dbReference type="ChEBI" id="CHEBI:61560"/>
        <dbReference type="ChEBI" id="CHEBI:173112"/>
        <dbReference type="EC" id="2.7.7.7"/>
    </reaction>
</comment>
<dbReference type="Pfam" id="PF00817">
    <property type="entry name" value="IMS"/>
    <property type="match status" value="1"/>
</dbReference>
<dbReference type="SUPFAM" id="SSF56672">
    <property type="entry name" value="DNA/RNA polymerases"/>
    <property type="match status" value="1"/>
</dbReference>
<feature type="binding site" evidence="15">
    <location>
        <position position="19"/>
    </location>
    <ligand>
        <name>Mg(2+)</name>
        <dbReference type="ChEBI" id="CHEBI:18420"/>
    </ligand>
</feature>
<evidence type="ECO:0000313" key="18">
    <source>
        <dbReference type="Proteomes" id="UP000030647"/>
    </source>
</evidence>
<dbReference type="GO" id="GO:0009432">
    <property type="term" value="P:SOS response"/>
    <property type="evidence" value="ECO:0007669"/>
    <property type="project" value="TreeGrafter"/>
</dbReference>
<keyword evidence="6 15" id="KW-0548">Nucleotidyltransferase</keyword>
<proteinExistence type="inferred from homology"/>
<dbReference type="InterPro" id="IPR043128">
    <property type="entry name" value="Rev_trsase/Diguanyl_cyclase"/>
</dbReference>
<evidence type="ECO:0000256" key="10">
    <source>
        <dbReference type="ARBA" id="ARBA00022842"/>
    </source>
</evidence>
<name>U4TGS9_9LACO</name>
<organism evidence="17 18">
    <name type="scientific">Schleiferilactobacillus shenzhenensis LY-73</name>
    <dbReference type="NCBI Taxonomy" id="1231336"/>
    <lineage>
        <taxon>Bacteria</taxon>
        <taxon>Bacillati</taxon>
        <taxon>Bacillota</taxon>
        <taxon>Bacilli</taxon>
        <taxon>Lactobacillales</taxon>
        <taxon>Lactobacillaceae</taxon>
        <taxon>Schleiferilactobacillus</taxon>
    </lineage>
</organism>
<comment type="similarity">
    <text evidence="2 15">Belongs to the DNA polymerase type-Y family.</text>
</comment>
<dbReference type="STRING" id="1231336.L248_1734"/>
<dbReference type="Gene3D" id="3.30.70.270">
    <property type="match status" value="1"/>
</dbReference>
<dbReference type="SUPFAM" id="SSF100879">
    <property type="entry name" value="Lesion bypass DNA polymerase (Y-family), little finger domain"/>
    <property type="match status" value="1"/>
</dbReference>
<dbReference type="CDD" id="cd03586">
    <property type="entry name" value="PolY_Pol_IV_kappa"/>
    <property type="match status" value="1"/>
</dbReference>
<dbReference type="eggNOG" id="COG0389">
    <property type="taxonomic scope" value="Bacteria"/>
</dbReference>
<evidence type="ECO:0000256" key="15">
    <source>
        <dbReference type="HAMAP-Rule" id="MF_01113"/>
    </source>
</evidence>
<comment type="cofactor">
    <cofactor evidence="15">
        <name>Mg(2+)</name>
        <dbReference type="ChEBI" id="CHEBI:18420"/>
    </cofactor>
    <text evidence="15">Binds 2 magnesium ions per subunit.</text>
</comment>
<dbReference type="Proteomes" id="UP000030647">
    <property type="component" value="Unassembled WGS sequence"/>
</dbReference>
<accession>U4TGS9</accession>
<dbReference type="GO" id="GO:0003887">
    <property type="term" value="F:DNA-directed DNA polymerase activity"/>
    <property type="evidence" value="ECO:0007669"/>
    <property type="project" value="UniProtKB-UniRule"/>
</dbReference>
<evidence type="ECO:0000256" key="9">
    <source>
        <dbReference type="ARBA" id="ARBA00022763"/>
    </source>
</evidence>
<reference evidence="18" key="1">
    <citation type="journal article" date="2013" name="Genome Announc.">
        <title>Whole-Genome Sequencing of Lactobacillus shenzhenensis Strain LY-73T.</title>
        <authorList>
            <person name="Lin Z."/>
            <person name="Liu Z."/>
            <person name="Yang R."/>
            <person name="Zou Y."/>
            <person name="Wan D."/>
            <person name="Chen J."/>
            <person name="Guo M."/>
            <person name="Zhao J."/>
            <person name="Fang C."/>
            <person name="Yang R."/>
            <person name="Liu F."/>
        </authorList>
    </citation>
    <scope>NUCLEOTIDE SEQUENCE [LARGE SCALE GENOMIC DNA]</scope>
    <source>
        <strain evidence="18">LY-73</strain>
    </source>
</reference>
<dbReference type="HAMAP" id="MF_01113">
    <property type="entry name" value="DNApol_IV"/>
    <property type="match status" value="1"/>
</dbReference>
<feature type="active site" evidence="15">
    <location>
        <position position="120"/>
    </location>
</feature>
<dbReference type="HOGENOM" id="CLU_012348_1_2_9"/>
<keyword evidence="3 15" id="KW-0515">Mutator protein</keyword>
<dbReference type="EC" id="2.7.7.7" evidence="15"/>
<keyword evidence="4 15" id="KW-0963">Cytoplasm</keyword>
<keyword evidence="7 15" id="KW-0235">DNA replication</keyword>
<gene>
    <name evidence="15 17" type="primary">dinB</name>
    <name evidence="17" type="ORF">L248_1734</name>
</gene>
<dbReference type="Gene3D" id="1.10.150.20">
    <property type="entry name" value="5' to 3' exonuclease, C-terminal subdomain"/>
    <property type="match status" value="1"/>
</dbReference>
<feature type="binding site" evidence="15">
    <location>
        <position position="119"/>
    </location>
    <ligand>
        <name>Mg(2+)</name>
        <dbReference type="ChEBI" id="CHEBI:18420"/>
    </ligand>
</feature>
<dbReference type="InterPro" id="IPR001126">
    <property type="entry name" value="UmuC"/>
</dbReference>
<evidence type="ECO:0000256" key="13">
    <source>
        <dbReference type="ARBA" id="ARBA00023204"/>
    </source>
</evidence>
<feature type="domain" description="UmuC" evidence="16">
    <location>
        <begin position="15"/>
        <end position="201"/>
    </location>
</feature>
<evidence type="ECO:0000256" key="8">
    <source>
        <dbReference type="ARBA" id="ARBA00022723"/>
    </source>
</evidence>
<keyword evidence="11 15" id="KW-0239">DNA-directed DNA polymerase</keyword>
<dbReference type="PANTHER" id="PTHR11076:SF33">
    <property type="entry name" value="DNA POLYMERASE KAPPA"/>
    <property type="match status" value="1"/>
</dbReference>
<dbReference type="NCBIfam" id="NF002677">
    <property type="entry name" value="PRK02406.1"/>
    <property type="match status" value="1"/>
</dbReference>
<dbReference type="PROSITE" id="PS50173">
    <property type="entry name" value="UMUC"/>
    <property type="match status" value="1"/>
</dbReference>
<keyword evidence="10 15" id="KW-0460">Magnesium</keyword>
<dbReference type="InterPro" id="IPR022880">
    <property type="entry name" value="DNApol_IV"/>
</dbReference>
<dbReference type="Pfam" id="PF21999">
    <property type="entry name" value="IMS_HHH_1"/>
    <property type="match status" value="1"/>
</dbReference>
<sequence length="375" mass="42145">MLGRLPIIRHDERRIIHLDMDAFYASVEEREHPEFVGRPLVIARDPRETRGKGVVTTANYVARQFGVHSAMPANQAAQLLAGEPVIWQPPNFTLYRAVSDQIHGIMHRVTEFIEPVALDEAYMDVTRRFPDWPQAVRAAAYLQRSIRQETRLTSSVGISYNKYLAKLASDYNKPFGRTIITPEAAPLFLDRLPIRKFQGVGEKTAPKLLAMGITTGEQLRALSLTQLTDAFGKFGYMLYRRVRGVDDRPVAYARERKSIGKERTFAPFLQSDEACTRRISALAAEVAELLQSKQRKGSTITLKMRDGDFVTETKRVTLAEPTQDAQRITTEALRLWEAYGTGMLAQGIRLLGVTVSGLVPVTMENLTLPLFGEPL</sequence>
<comment type="function">
    <text evidence="15">Poorly processive, error-prone DNA polymerase involved in untargeted mutagenesis. Copies undamaged DNA at stalled replication forks, which arise in vivo from mismatched or misaligned primer ends. These misaligned primers can be extended by PolIV. Exhibits no 3'-5' exonuclease (proofreading) activity. May be involved in translesional synthesis, in conjunction with the beta clamp from PolIII.</text>
</comment>
<dbReference type="OrthoDB" id="9808813at2"/>
<comment type="subunit">
    <text evidence="15">Monomer.</text>
</comment>
<evidence type="ECO:0000256" key="7">
    <source>
        <dbReference type="ARBA" id="ARBA00022705"/>
    </source>
</evidence>
<dbReference type="Gene3D" id="3.40.1170.60">
    <property type="match status" value="1"/>
</dbReference>
<dbReference type="GO" id="GO:0006281">
    <property type="term" value="P:DNA repair"/>
    <property type="evidence" value="ECO:0007669"/>
    <property type="project" value="UniProtKB-UniRule"/>
</dbReference>
<dbReference type="InterPro" id="IPR017961">
    <property type="entry name" value="DNA_pol_Y-fam_little_finger"/>
</dbReference>
<evidence type="ECO:0000256" key="4">
    <source>
        <dbReference type="ARBA" id="ARBA00022490"/>
    </source>
</evidence>
<dbReference type="FunFam" id="3.30.1490.100:FF:000004">
    <property type="entry name" value="DNA polymerase IV"/>
    <property type="match status" value="1"/>
</dbReference>
<feature type="site" description="Substrate discrimination" evidence="15">
    <location>
        <position position="24"/>
    </location>
</feature>
<evidence type="ECO:0000256" key="14">
    <source>
        <dbReference type="ARBA" id="ARBA00049244"/>
    </source>
</evidence>
<evidence type="ECO:0000256" key="1">
    <source>
        <dbReference type="ARBA" id="ARBA00004496"/>
    </source>
</evidence>
<dbReference type="InterPro" id="IPR036775">
    <property type="entry name" value="DNA_pol_Y-fam_lit_finger_sf"/>
</dbReference>
<keyword evidence="8 15" id="KW-0479">Metal-binding</keyword>
<protein>
    <recommendedName>
        <fullName evidence="15">DNA polymerase IV</fullName>
        <shortName evidence="15">Pol IV</shortName>
        <ecNumber evidence="15">2.7.7.7</ecNumber>
    </recommendedName>
</protein>
<dbReference type="RefSeq" id="WP_022530740.1">
    <property type="nucleotide sequence ID" value="NZ_KI271607.1"/>
</dbReference>
<dbReference type="GO" id="GO:0003684">
    <property type="term" value="F:damaged DNA binding"/>
    <property type="evidence" value="ECO:0007669"/>
    <property type="project" value="InterPro"/>
</dbReference>
<evidence type="ECO:0000259" key="16">
    <source>
        <dbReference type="PROSITE" id="PS50173"/>
    </source>
</evidence>
<dbReference type="Gene3D" id="3.30.1490.100">
    <property type="entry name" value="DNA polymerase, Y-family, little finger domain"/>
    <property type="match status" value="1"/>
</dbReference>
<comment type="subcellular location">
    <subcellularLocation>
        <location evidence="1 15">Cytoplasm</location>
    </subcellularLocation>
</comment>
<evidence type="ECO:0000256" key="6">
    <source>
        <dbReference type="ARBA" id="ARBA00022695"/>
    </source>
</evidence>
<dbReference type="GO" id="GO:0005829">
    <property type="term" value="C:cytosol"/>
    <property type="evidence" value="ECO:0007669"/>
    <property type="project" value="TreeGrafter"/>
</dbReference>
<dbReference type="GO" id="GO:0000287">
    <property type="term" value="F:magnesium ion binding"/>
    <property type="evidence" value="ECO:0007669"/>
    <property type="project" value="UniProtKB-UniRule"/>
</dbReference>
<dbReference type="AlphaFoldDB" id="U4TGS9"/>
<evidence type="ECO:0000313" key="17">
    <source>
        <dbReference type="EMBL" id="ERL63991.1"/>
    </source>
</evidence>
<evidence type="ECO:0000256" key="11">
    <source>
        <dbReference type="ARBA" id="ARBA00022932"/>
    </source>
</evidence>
<dbReference type="GO" id="GO:0006261">
    <property type="term" value="P:DNA-templated DNA replication"/>
    <property type="evidence" value="ECO:0007669"/>
    <property type="project" value="UniProtKB-UniRule"/>
</dbReference>
<keyword evidence="5 15" id="KW-0808">Transferase</keyword>
<dbReference type="EMBL" id="KI271607">
    <property type="protein sequence ID" value="ERL63991.1"/>
    <property type="molecule type" value="Genomic_DNA"/>
</dbReference>
<evidence type="ECO:0000256" key="12">
    <source>
        <dbReference type="ARBA" id="ARBA00023125"/>
    </source>
</evidence>
<dbReference type="GO" id="GO:0042276">
    <property type="term" value="P:error-prone translesion synthesis"/>
    <property type="evidence" value="ECO:0007669"/>
    <property type="project" value="TreeGrafter"/>
</dbReference>
<dbReference type="Pfam" id="PF11799">
    <property type="entry name" value="IMS_C"/>
    <property type="match status" value="1"/>
</dbReference>
<keyword evidence="12 15" id="KW-0238">DNA-binding</keyword>
<keyword evidence="13 15" id="KW-0234">DNA repair</keyword>
<dbReference type="PANTHER" id="PTHR11076">
    <property type="entry name" value="DNA REPAIR POLYMERASE UMUC / TRANSFERASE FAMILY MEMBER"/>
    <property type="match status" value="1"/>
</dbReference>
<dbReference type="InterPro" id="IPR043502">
    <property type="entry name" value="DNA/RNA_pol_sf"/>
</dbReference>
<evidence type="ECO:0000256" key="2">
    <source>
        <dbReference type="ARBA" id="ARBA00010945"/>
    </source>
</evidence>
<dbReference type="InterPro" id="IPR050116">
    <property type="entry name" value="DNA_polymerase-Y"/>
</dbReference>